<evidence type="ECO:0000256" key="7">
    <source>
        <dbReference type="HAMAP-Rule" id="MF_00196"/>
    </source>
</evidence>
<comment type="similarity">
    <text evidence="1 7">Belongs to the mannitol dehydrogenase family.</text>
</comment>
<organism evidence="10 11">
    <name type="scientific">Cohnella cellulosilytica</name>
    <dbReference type="NCBI Taxonomy" id="986710"/>
    <lineage>
        <taxon>Bacteria</taxon>
        <taxon>Bacillati</taxon>
        <taxon>Bacillota</taxon>
        <taxon>Bacilli</taxon>
        <taxon>Bacillales</taxon>
        <taxon>Paenibacillaceae</taxon>
        <taxon>Cohnella</taxon>
    </lineage>
</organism>
<feature type="domain" description="Mannitol dehydrogenase N-terminal" evidence="8">
    <location>
        <begin position="1"/>
        <end position="185"/>
    </location>
</feature>
<dbReference type="SUPFAM" id="SSF51735">
    <property type="entry name" value="NAD(P)-binding Rossmann-fold domains"/>
    <property type="match status" value="1"/>
</dbReference>
<dbReference type="NCBIfam" id="NF002647">
    <property type="entry name" value="PRK02318.1-3"/>
    <property type="match status" value="1"/>
</dbReference>
<dbReference type="Pfam" id="PF08125">
    <property type="entry name" value="Mannitol_dh_C"/>
    <property type="match status" value="1"/>
</dbReference>
<reference evidence="11" key="1">
    <citation type="journal article" date="2019" name="Int. J. Syst. Evol. Microbiol.">
        <title>The Global Catalogue of Microorganisms (GCM) 10K type strain sequencing project: providing services to taxonomists for standard genome sequencing and annotation.</title>
        <authorList>
            <consortium name="The Broad Institute Genomics Platform"/>
            <consortium name="The Broad Institute Genome Sequencing Center for Infectious Disease"/>
            <person name="Wu L."/>
            <person name="Ma J."/>
        </authorList>
    </citation>
    <scope>NUCLEOTIDE SEQUENCE [LARGE SCALE GENOMIC DNA]</scope>
    <source>
        <strain evidence="11">KCTC 12907</strain>
    </source>
</reference>
<evidence type="ECO:0000256" key="3">
    <source>
        <dbReference type="ARBA" id="ARBA00016219"/>
    </source>
</evidence>
<dbReference type="NCBIfam" id="NF002652">
    <property type="entry name" value="PRK02318.2-5"/>
    <property type="match status" value="1"/>
</dbReference>
<dbReference type="EC" id="1.1.1.17" evidence="2 7"/>
<sequence length="388" mass="41783">MKAVHFGAGNIGRGFIGLLLSRSGYRVTFVDVNDAVVEALNRRRSYRVDYAGSGEEAHEVAGVDAIHGSDAQAVAAAVDGADLVTTAVGVGAFGSIAPALAEGIRQRLRSGAPPLRIMACENAIGGSSRLEQAVAARLTEEERRLAGSSVFYPNCAVDRIVPQQHHDDPLRVTVEPFCEWVAEELPDSPPSPGIQGVHYVAELEPYISRKLFTVNTGHACAAYYGYLQGCGTIREALANGTIAAAVGGALRETGALLVRRYGFDESEHERYIAVTLERFANPRLADDVVRVGRSPLRKLSPDERFVRPAVLAYEAGLATENLTNAIAAAMRFDYSEDAEAAELQAALREYGPGIVVSRYMGLGPEHPLHAAITERYASIRKEGRHERS</sequence>
<evidence type="ECO:0000256" key="5">
    <source>
        <dbReference type="ARBA" id="ARBA00023027"/>
    </source>
</evidence>
<dbReference type="InterPro" id="IPR013328">
    <property type="entry name" value="6PGD_dom2"/>
</dbReference>
<evidence type="ECO:0000256" key="2">
    <source>
        <dbReference type="ARBA" id="ARBA00012939"/>
    </source>
</evidence>
<comment type="caution">
    <text evidence="10">The sequence shown here is derived from an EMBL/GenBank/DDBJ whole genome shotgun (WGS) entry which is preliminary data.</text>
</comment>
<dbReference type="PANTHER" id="PTHR30524:SF0">
    <property type="entry name" value="ALTRONATE OXIDOREDUCTASE-RELATED"/>
    <property type="match status" value="1"/>
</dbReference>
<dbReference type="InterPro" id="IPR036291">
    <property type="entry name" value="NAD(P)-bd_dom_sf"/>
</dbReference>
<dbReference type="InterPro" id="IPR000669">
    <property type="entry name" value="Mannitol_DH"/>
</dbReference>
<dbReference type="GO" id="GO:0008926">
    <property type="term" value="F:mannitol-1-phosphate 5-dehydrogenase activity"/>
    <property type="evidence" value="ECO:0007669"/>
    <property type="project" value="UniProtKB-EC"/>
</dbReference>
<dbReference type="HAMAP" id="MF_00196">
    <property type="entry name" value="Mannitol_dehydrog"/>
    <property type="match status" value="1"/>
</dbReference>
<keyword evidence="11" id="KW-1185">Reference proteome</keyword>
<dbReference type="RefSeq" id="WP_378048630.1">
    <property type="nucleotide sequence ID" value="NZ_JBHMDN010000017.1"/>
</dbReference>
<dbReference type="PANTHER" id="PTHR30524">
    <property type="entry name" value="MANNITOL-1-PHOSPHATE 5-DEHYDROGENASE"/>
    <property type="match status" value="1"/>
</dbReference>
<evidence type="ECO:0000259" key="9">
    <source>
        <dbReference type="Pfam" id="PF08125"/>
    </source>
</evidence>
<evidence type="ECO:0000313" key="11">
    <source>
        <dbReference type="Proteomes" id="UP001596378"/>
    </source>
</evidence>
<evidence type="ECO:0000256" key="1">
    <source>
        <dbReference type="ARBA" id="ARBA00006541"/>
    </source>
</evidence>
<dbReference type="PRINTS" id="PR00084">
    <property type="entry name" value="MTLDHDRGNASE"/>
</dbReference>
<dbReference type="Gene3D" id="3.40.50.720">
    <property type="entry name" value="NAD(P)-binding Rossmann-like Domain"/>
    <property type="match status" value="1"/>
</dbReference>
<keyword evidence="4 7" id="KW-0560">Oxidoreductase</keyword>
<dbReference type="SUPFAM" id="SSF48179">
    <property type="entry name" value="6-phosphogluconate dehydrogenase C-terminal domain-like"/>
    <property type="match status" value="1"/>
</dbReference>
<evidence type="ECO:0000256" key="6">
    <source>
        <dbReference type="ARBA" id="ARBA00048615"/>
    </source>
</evidence>
<comment type="catalytic activity">
    <reaction evidence="6 7">
        <text>D-mannitol 1-phosphate + NAD(+) = beta-D-fructose 6-phosphate + NADH + H(+)</text>
        <dbReference type="Rhea" id="RHEA:19661"/>
        <dbReference type="ChEBI" id="CHEBI:15378"/>
        <dbReference type="ChEBI" id="CHEBI:57540"/>
        <dbReference type="ChEBI" id="CHEBI:57634"/>
        <dbReference type="ChEBI" id="CHEBI:57945"/>
        <dbReference type="ChEBI" id="CHEBI:61381"/>
        <dbReference type="EC" id="1.1.1.17"/>
    </reaction>
</comment>
<dbReference type="Proteomes" id="UP001596378">
    <property type="component" value="Unassembled WGS sequence"/>
</dbReference>
<dbReference type="EMBL" id="JBHTAI010000020">
    <property type="protein sequence ID" value="MFC7152036.1"/>
    <property type="molecule type" value="Genomic_DNA"/>
</dbReference>
<dbReference type="InterPro" id="IPR023028">
    <property type="entry name" value="Mannitol_1_phos_5_DH"/>
</dbReference>
<gene>
    <name evidence="7" type="primary">mtlD</name>
    <name evidence="10" type="ORF">ACFQMJ_26155</name>
</gene>
<dbReference type="InterPro" id="IPR013131">
    <property type="entry name" value="Mannitol_DH_N"/>
</dbReference>
<name>A0ABW2FFS5_9BACL</name>
<feature type="binding site" evidence="7">
    <location>
        <begin position="3"/>
        <end position="14"/>
    </location>
    <ligand>
        <name>NAD(+)</name>
        <dbReference type="ChEBI" id="CHEBI:57540"/>
    </ligand>
</feature>
<evidence type="ECO:0000259" key="8">
    <source>
        <dbReference type="Pfam" id="PF01232"/>
    </source>
</evidence>
<evidence type="ECO:0000256" key="4">
    <source>
        <dbReference type="ARBA" id="ARBA00023002"/>
    </source>
</evidence>
<dbReference type="InterPro" id="IPR013118">
    <property type="entry name" value="Mannitol_DH_C"/>
</dbReference>
<accession>A0ABW2FFS5</accession>
<proteinExistence type="inferred from homology"/>
<protein>
    <recommendedName>
        <fullName evidence="3 7">Mannitol-1-phosphate 5-dehydrogenase</fullName>
        <ecNumber evidence="2 7">1.1.1.17</ecNumber>
    </recommendedName>
</protein>
<keyword evidence="5 7" id="KW-0520">NAD</keyword>
<dbReference type="Gene3D" id="1.10.1040.10">
    <property type="entry name" value="N-(1-d-carboxylethyl)-l-norvaline Dehydrogenase, domain 2"/>
    <property type="match status" value="1"/>
</dbReference>
<dbReference type="Pfam" id="PF01232">
    <property type="entry name" value="Mannitol_dh"/>
    <property type="match status" value="1"/>
</dbReference>
<evidence type="ECO:0000313" key="10">
    <source>
        <dbReference type="EMBL" id="MFC7152036.1"/>
    </source>
</evidence>
<feature type="domain" description="Mannitol dehydrogenase C-terminal" evidence="9">
    <location>
        <begin position="203"/>
        <end position="344"/>
    </location>
</feature>
<dbReference type="InterPro" id="IPR008927">
    <property type="entry name" value="6-PGluconate_DH-like_C_sf"/>
</dbReference>